<dbReference type="SUPFAM" id="SSF53067">
    <property type="entry name" value="Actin-like ATPase domain"/>
    <property type="match status" value="2"/>
</dbReference>
<dbReference type="EMBL" id="UOEN01000044">
    <property type="protein sequence ID" value="VAW11767.1"/>
    <property type="molecule type" value="Genomic_DNA"/>
</dbReference>
<dbReference type="InterPro" id="IPR043129">
    <property type="entry name" value="ATPase_NBD"/>
</dbReference>
<dbReference type="Pfam" id="PF00814">
    <property type="entry name" value="TsaD"/>
    <property type="match status" value="2"/>
</dbReference>
<accession>A0A3B0TEK3</accession>
<gene>
    <name evidence="2" type="ORF">MNBD_BACTEROID05-45</name>
</gene>
<feature type="domain" description="Gcp-like" evidence="1">
    <location>
        <begin position="120"/>
        <end position="175"/>
    </location>
</feature>
<organism evidence="2">
    <name type="scientific">hydrothermal vent metagenome</name>
    <dbReference type="NCBI Taxonomy" id="652676"/>
    <lineage>
        <taxon>unclassified sequences</taxon>
        <taxon>metagenomes</taxon>
        <taxon>ecological metagenomes</taxon>
    </lineage>
</organism>
<dbReference type="InterPro" id="IPR017860">
    <property type="entry name" value="Peptidase_M22_CS"/>
</dbReference>
<keyword evidence="2" id="KW-0808">Transferase</keyword>
<protein>
    <submittedName>
        <fullName evidence="2">N(6)-L-threonylcarbamoyladenine synthase</fullName>
        <ecNumber evidence="2">2.3.1.234</ecNumber>
    </submittedName>
</protein>
<evidence type="ECO:0000313" key="2">
    <source>
        <dbReference type="EMBL" id="VAW11767.1"/>
    </source>
</evidence>
<dbReference type="InterPro" id="IPR000905">
    <property type="entry name" value="Gcp-like_dom"/>
</dbReference>
<dbReference type="AlphaFoldDB" id="A0A3B0TEK3"/>
<feature type="domain" description="Gcp-like" evidence="1">
    <location>
        <begin position="30"/>
        <end position="75"/>
    </location>
</feature>
<name>A0A3B0TEK3_9ZZZZ</name>
<keyword evidence="2" id="KW-0012">Acyltransferase</keyword>
<dbReference type="PROSITE" id="PS01016">
    <property type="entry name" value="GLYCOPROTEASE"/>
    <property type="match status" value="1"/>
</dbReference>
<proteinExistence type="predicted"/>
<dbReference type="PANTHER" id="PTHR11735:SF6">
    <property type="entry name" value="TRNA N6-ADENOSINE THREONYLCARBAMOYLTRANSFERASE, MITOCHONDRIAL"/>
    <property type="match status" value="1"/>
</dbReference>
<dbReference type="Gene3D" id="3.30.420.40">
    <property type="match status" value="1"/>
</dbReference>
<reference evidence="2" key="1">
    <citation type="submission" date="2018-06" db="EMBL/GenBank/DDBJ databases">
        <authorList>
            <person name="Zhirakovskaya E."/>
        </authorList>
    </citation>
    <scope>NUCLEOTIDE SEQUENCE</scope>
</reference>
<dbReference type="EC" id="2.3.1.234" evidence="2"/>
<sequence>MKILSIETSCDETAISIVEAQGEASGANFNVLANITLSQAKLHAEYGGVFPNLAKREHSKNLVPVLKQALENADMLKIAPQGRTFSRRSAPPQGPTFPAILTTLEREPQMLAQFLELIPTIEKPEIDVIGVTNGPGLEPALWVGVNFAKALSLVWNIPVIPINHMEGHIFAALLQKIKDGKIKIGS</sequence>
<evidence type="ECO:0000259" key="1">
    <source>
        <dbReference type="Pfam" id="PF00814"/>
    </source>
</evidence>
<feature type="non-terminal residue" evidence="2">
    <location>
        <position position="186"/>
    </location>
</feature>
<dbReference type="GO" id="GO:0061711">
    <property type="term" value="F:tRNA N(6)-L-threonylcarbamoyladenine synthase activity"/>
    <property type="evidence" value="ECO:0007669"/>
    <property type="project" value="UniProtKB-EC"/>
</dbReference>
<dbReference type="PANTHER" id="PTHR11735">
    <property type="entry name" value="TRNA N6-ADENOSINE THREONYLCARBAMOYLTRANSFERASE"/>
    <property type="match status" value="1"/>
</dbReference>